<feature type="region of interest" description="Disordered" evidence="1">
    <location>
        <begin position="161"/>
        <end position="208"/>
    </location>
</feature>
<protein>
    <submittedName>
        <fullName evidence="2">Uncharacterized protein</fullName>
    </submittedName>
</protein>
<dbReference type="AlphaFoldDB" id="A0A4C1TDJ3"/>
<proteinExistence type="predicted"/>
<dbReference type="Proteomes" id="UP000299102">
    <property type="component" value="Unassembled WGS sequence"/>
</dbReference>
<comment type="caution">
    <text evidence="2">The sequence shown here is derived from an EMBL/GenBank/DDBJ whole genome shotgun (WGS) entry which is preliminary data.</text>
</comment>
<evidence type="ECO:0000313" key="2">
    <source>
        <dbReference type="EMBL" id="GBP12532.1"/>
    </source>
</evidence>
<reference evidence="2 3" key="1">
    <citation type="journal article" date="2019" name="Commun. Biol.">
        <title>The bagworm genome reveals a unique fibroin gene that provides high tensile strength.</title>
        <authorList>
            <person name="Kono N."/>
            <person name="Nakamura H."/>
            <person name="Ohtoshi R."/>
            <person name="Tomita M."/>
            <person name="Numata K."/>
            <person name="Arakawa K."/>
        </authorList>
    </citation>
    <scope>NUCLEOTIDE SEQUENCE [LARGE SCALE GENOMIC DNA]</scope>
</reference>
<keyword evidence="3" id="KW-1185">Reference proteome</keyword>
<organism evidence="2 3">
    <name type="scientific">Eumeta variegata</name>
    <name type="common">Bagworm moth</name>
    <name type="synonym">Eumeta japonica</name>
    <dbReference type="NCBI Taxonomy" id="151549"/>
    <lineage>
        <taxon>Eukaryota</taxon>
        <taxon>Metazoa</taxon>
        <taxon>Ecdysozoa</taxon>
        <taxon>Arthropoda</taxon>
        <taxon>Hexapoda</taxon>
        <taxon>Insecta</taxon>
        <taxon>Pterygota</taxon>
        <taxon>Neoptera</taxon>
        <taxon>Endopterygota</taxon>
        <taxon>Lepidoptera</taxon>
        <taxon>Glossata</taxon>
        <taxon>Ditrysia</taxon>
        <taxon>Tineoidea</taxon>
        <taxon>Psychidae</taxon>
        <taxon>Oiketicinae</taxon>
        <taxon>Eumeta</taxon>
    </lineage>
</organism>
<gene>
    <name evidence="2" type="ORF">EVAR_10205_1</name>
</gene>
<evidence type="ECO:0000256" key="1">
    <source>
        <dbReference type="SAM" id="MobiDB-lite"/>
    </source>
</evidence>
<sequence length="208" mass="22740">MERRRGDSAGRKIHVLALFHEARVSVRGDTEVKSGRTMSRPHFGNSSTNTVAKHGPAHAHSKAAPASLERRRSRRKLILRDETQSQEALVQACGPRPIDSAALSIGRKNCTVLFVFLRRYDTRAMTGTDSAGAPAPAPVSARDNRVRLKALLLKENVAKRPIKTARLSSRQPKTKDPRRARNSLRPPITRHAPKSSEIGDAPAARAGG</sequence>
<accession>A0A4C1TDJ3</accession>
<evidence type="ECO:0000313" key="3">
    <source>
        <dbReference type="Proteomes" id="UP000299102"/>
    </source>
</evidence>
<feature type="region of interest" description="Disordered" evidence="1">
    <location>
        <begin position="30"/>
        <end position="70"/>
    </location>
</feature>
<name>A0A4C1TDJ3_EUMVA</name>
<dbReference type="EMBL" id="BGZK01000052">
    <property type="protein sequence ID" value="GBP12532.1"/>
    <property type="molecule type" value="Genomic_DNA"/>
</dbReference>